<proteinExistence type="predicted"/>
<reference evidence="1" key="1">
    <citation type="submission" date="2017-01" db="EMBL/GenBank/DDBJ databases">
        <title>A deep insight into the sialotranscriptome of adult male and female Cluex tarsalis mosquitoes.</title>
        <authorList>
            <person name="Ribeiro J.M."/>
            <person name="Moreira F."/>
            <person name="Bernard K.A."/>
            <person name="Calvo E."/>
        </authorList>
    </citation>
    <scope>NUCLEOTIDE SEQUENCE</scope>
    <source>
        <strain evidence="1">Kern County</strain>
        <tissue evidence="1">Salivary glands</tissue>
    </source>
</reference>
<protein>
    <submittedName>
        <fullName evidence="1">Putative conserved secreted protein</fullName>
    </submittedName>
</protein>
<accession>A0A1Q3FGK7</accession>
<dbReference type="EMBL" id="GFDL01008357">
    <property type="protein sequence ID" value="JAV26688.1"/>
    <property type="molecule type" value="Transcribed_RNA"/>
</dbReference>
<dbReference type="AlphaFoldDB" id="A0A1Q3FGK7"/>
<sequence>MSVFFERFTLFCVITVITALSLIIVTSVQLAHEPEIVINRENGNLLDSLKSVRKAEGTAAVLGDSEKCPIPPDRVRLLVVVNSPKRNRKVRQTIRSTWAHASNLGVQVKFALTRSPEEQQSFIQRHLKHFSRRCVPADYLLITSDLFFINTPQITAAINQQLPRRSTIICAKADQHRGAGRRSEPKFLTDCDREAPVLISRDVVTAPNPDLKPHFGEHLYLSRMETAKILNGTIDGTDLLFFFSAQVANDASSSIKGLWMATRDYRVIES</sequence>
<name>A0A1Q3FGK7_CULTA</name>
<evidence type="ECO:0000313" key="1">
    <source>
        <dbReference type="EMBL" id="JAV26688.1"/>
    </source>
</evidence>
<organism evidence="1">
    <name type="scientific">Culex tarsalis</name>
    <name type="common">Encephalitis mosquito</name>
    <dbReference type="NCBI Taxonomy" id="7177"/>
    <lineage>
        <taxon>Eukaryota</taxon>
        <taxon>Metazoa</taxon>
        <taxon>Ecdysozoa</taxon>
        <taxon>Arthropoda</taxon>
        <taxon>Hexapoda</taxon>
        <taxon>Insecta</taxon>
        <taxon>Pterygota</taxon>
        <taxon>Neoptera</taxon>
        <taxon>Endopterygota</taxon>
        <taxon>Diptera</taxon>
        <taxon>Nematocera</taxon>
        <taxon>Culicoidea</taxon>
        <taxon>Culicidae</taxon>
        <taxon>Culicinae</taxon>
        <taxon>Culicini</taxon>
        <taxon>Culex</taxon>
        <taxon>Culex</taxon>
    </lineage>
</organism>